<dbReference type="PANTHER" id="PTHR47747:SF2">
    <property type="entry name" value="RIBONUCLEASE P PROTEIN SUBUNIT P38-LIKE PROTEIN"/>
    <property type="match status" value="1"/>
</dbReference>
<keyword evidence="1" id="KW-0175">Coiled coil</keyword>
<reference evidence="2" key="1">
    <citation type="submission" date="2023-12" db="EMBL/GenBank/DDBJ databases">
        <title>Genome assembly of Anisodus tanguticus.</title>
        <authorList>
            <person name="Wang Y.-J."/>
        </authorList>
    </citation>
    <scope>NUCLEOTIDE SEQUENCE</scope>
    <source>
        <strain evidence="2">KB-2021</strain>
        <tissue evidence="2">Leaf</tissue>
    </source>
</reference>
<name>A0AAE1VBT5_9SOLA</name>
<feature type="coiled-coil region" evidence="1">
    <location>
        <begin position="72"/>
        <end position="109"/>
    </location>
</feature>
<sequence>MDEKGVSSSCLIIPEGRKESLCPIFFGVSCAFVALGLLPETEKCDDNLLEVKNNMLQGSAQLLGLLVWRVQREEASNEKSKLLLKLANAEKKVEELKSLRREDAKANEKVVSIYAAQDQCWFNERKKLRQQIGGLMNELSS</sequence>
<organism evidence="2 3">
    <name type="scientific">Anisodus tanguticus</name>
    <dbReference type="NCBI Taxonomy" id="243964"/>
    <lineage>
        <taxon>Eukaryota</taxon>
        <taxon>Viridiplantae</taxon>
        <taxon>Streptophyta</taxon>
        <taxon>Embryophyta</taxon>
        <taxon>Tracheophyta</taxon>
        <taxon>Spermatophyta</taxon>
        <taxon>Magnoliopsida</taxon>
        <taxon>eudicotyledons</taxon>
        <taxon>Gunneridae</taxon>
        <taxon>Pentapetalae</taxon>
        <taxon>asterids</taxon>
        <taxon>lamiids</taxon>
        <taxon>Solanales</taxon>
        <taxon>Solanaceae</taxon>
        <taxon>Solanoideae</taxon>
        <taxon>Hyoscyameae</taxon>
        <taxon>Anisodus</taxon>
    </lineage>
</organism>
<protein>
    <submittedName>
        <fullName evidence="2">Uncharacterized protein</fullName>
    </submittedName>
</protein>
<evidence type="ECO:0000256" key="1">
    <source>
        <dbReference type="SAM" id="Coils"/>
    </source>
</evidence>
<keyword evidence="3" id="KW-1185">Reference proteome</keyword>
<dbReference type="Proteomes" id="UP001291623">
    <property type="component" value="Unassembled WGS sequence"/>
</dbReference>
<dbReference type="PANTHER" id="PTHR47747">
    <property type="entry name" value="RIBONUCLEASE P PROTEIN SUBUNIT P38-LIKE PROTEIN"/>
    <property type="match status" value="1"/>
</dbReference>
<proteinExistence type="predicted"/>
<evidence type="ECO:0000313" key="3">
    <source>
        <dbReference type="Proteomes" id="UP001291623"/>
    </source>
</evidence>
<accession>A0AAE1VBT5</accession>
<evidence type="ECO:0000313" key="2">
    <source>
        <dbReference type="EMBL" id="KAK4362917.1"/>
    </source>
</evidence>
<dbReference type="EMBL" id="JAVYJV010000009">
    <property type="protein sequence ID" value="KAK4362917.1"/>
    <property type="molecule type" value="Genomic_DNA"/>
</dbReference>
<gene>
    <name evidence="2" type="ORF">RND71_018158</name>
</gene>
<comment type="caution">
    <text evidence="2">The sequence shown here is derived from an EMBL/GenBank/DDBJ whole genome shotgun (WGS) entry which is preliminary data.</text>
</comment>
<dbReference type="PROSITE" id="PS51257">
    <property type="entry name" value="PROKAR_LIPOPROTEIN"/>
    <property type="match status" value="1"/>
</dbReference>
<dbReference type="AlphaFoldDB" id="A0AAE1VBT5"/>